<keyword evidence="2" id="KW-0472">Membrane</keyword>
<evidence type="ECO:0000256" key="2">
    <source>
        <dbReference type="SAM" id="Phobius"/>
    </source>
</evidence>
<evidence type="ECO:0000313" key="4">
    <source>
        <dbReference type="Proteomes" id="UP001210925"/>
    </source>
</evidence>
<protein>
    <submittedName>
        <fullName evidence="3">Uncharacterized protein</fullName>
    </submittedName>
</protein>
<keyword evidence="2" id="KW-0812">Transmembrane</keyword>
<dbReference type="Proteomes" id="UP001210925">
    <property type="component" value="Unassembled WGS sequence"/>
</dbReference>
<gene>
    <name evidence="3" type="ORF">HK103_003894</name>
</gene>
<organism evidence="3 4">
    <name type="scientific">Boothiomyces macroporosus</name>
    <dbReference type="NCBI Taxonomy" id="261099"/>
    <lineage>
        <taxon>Eukaryota</taxon>
        <taxon>Fungi</taxon>
        <taxon>Fungi incertae sedis</taxon>
        <taxon>Chytridiomycota</taxon>
        <taxon>Chytridiomycota incertae sedis</taxon>
        <taxon>Chytridiomycetes</taxon>
        <taxon>Rhizophydiales</taxon>
        <taxon>Terramycetaceae</taxon>
        <taxon>Boothiomyces</taxon>
    </lineage>
</organism>
<feature type="transmembrane region" description="Helical" evidence="2">
    <location>
        <begin position="214"/>
        <end position="233"/>
    </location>
</feature>
<comment type="caution">
    <text evidence="3">The sequence shown here is derived from an EMBL/GenBank/DDBJ whole genome shotgun (WGS) entry which is preliminary data.</text>
</comment>
<name>A0AAD5UML3_9FUNG</name>
<evidence type="ECO:0000313" key="3">
    <source>
        <dbReference type="EMBL" id="KAJ3262051.1"/>
    </source>
</evidence>
<feature type="compositionally biased region" description="Polar residues" evidence="1">
    <location>
        <begin position="124"/>
        <end position="142"/>
    </location>
</feature>
<reference evidence="3" key="1">
    <citation type="submission" date="2020-05" db="EMBL/GenBank/DDBJ databases">
        <title>Phylogenomic resolution of chytrid fungi.</title>
        <authorList>
            <person name="Stajich J.E."/>
            <person name="Amses K."/>
            <person name="Simmons R."/>
            <person name="Seto K."/>
            <person name="Myers J."/>
            <person name="Bonds A."/>
            <person name="Quandt C.A."/>
            <person name="Barry K."/>
            <person name="Liu P."/>
            <person name="Grigoriev I."/>
            <person name="Longcore J.E."/>
            <person name="James T.Y."/>
        </authorList>
    </citation>
    <scope>NUCLEOTIDE SEQUENCE</scope>
    <source>
        <strain evidence="3">PLAUS21</strain>
    </source>
</reference>
<keyword evidence="4" id="KW-1185">Reference proteome</keyword>
<dbReference type="AlphaFoldDB" id="A0AAD5UML3"/>
<accession>A0AAD5UML3</accession>
<sequence>MERLQPTVESGVINPEYLPRDASYDPVNSPFITDAQAANHPGYSQQYAQYPNGYQNYDGQYPYQNQYYDYSQEQLYNDYSAPQSFTERPYTPTMATSEKHLSYNDFSTPQPVQEPEREKLFSHPNYSNPDTPQRYSRNSTNGRSKDFGNIYGSAGPYSPSGNKINSARPSERNMRPVDFFSPDTVVLKEDVEEAQLKPIPRTYCCCFTKRSTCIITIAIILLALLGVIIYLFVPQAPNVSSTDFYVPAGTDGVLLNGVPLAQATKSTTNTFQFNMAVNISVESFSYFKIGIHQLSVDVNDS</sequence>
<dbReference type="EMBL" id="JADGKB010000003">
    <property type="protein sequence ID" value="KAJ3262051.1"/>
    <property type="molecule type" value="Genomic_DNA"/>
</dbReference>
<proteinExistence type="predicted"/>
<feature type="region of interest" description="Disordered" evidence="1">
    <location>
        <begin position="95"/>
        <end position="145"/>
    </location>
</feature>
<evidence type="ECO:0000256" key="1">
    <source>
        <dbReference type="SAM" id="MobiDB-lite"/>
    </source>
</evidence>
<keyword evidence="2" id="KW-1133">Transmembrane helix</keyword>